<dbReference type="PANTHER" id="PTHR22604">
    <property type="entry name" value="OXIDOREDUCTASES"/>
    <property type="match status" value="1"/>
</dbReference>
<organism evidence="8 9">
    <name type="scientific">Naematelia encephala</name>
    <dbReference type="NCBI Taxonomy" id="71784"/>
    <lineage>
        <taxon>Eukaryota</taxon>
        <taxon>Fungi</taxon>
        <taxon>Dikarya</taxon>
        <taxon>Basidiomycota</taxon>
        <taxon>Agaricomycotina</taxon>
        <taxon>Tremellomycetes</taxon>
        <taxon>Tremellales</taxon>
        <taxon>Naemateliaceae</taxon>
        <taxon>Naematelia</taxon>
    </lineage>
</organism>
<dbReference type="InParanoid" id="A0A1Y2AUR4"/>
<feature type="domain" description="Gfo/Idh/MocA-like oxidoreductase N-terminal" evidence="6">
    <location>
        <begin position="6"/>
        <end position="148"/>
    </location>
</feature>
<dbReference type="InterPro" id="IPR002052">
    <property type="entry name" value="DNA_methylase_N6_adenine_CS"/>
</dbReference>
<dbReference type="GO" id="GO:0032259">
    <property type="term" value="P:methylation"/>
    <property type="evidence" value="ECO:0007669"/>
    <property type="project" value="InterPro"/>
</dbReference>
<evidence type="ECO:0000256" key="3">
    <source>
        <dbReference type="ARBA" id="ARBA00038984"/>
    </source>
</evidence>
<feature type="domain" description="GFO/IDH/MocA-like oxidoreductase" evidence="7">
    <location>
        <begin position="161"/>
        <end position="288"/>
    </location>
</feature>
<dbReference type="GO" id="GO:0003676">
    <property type="term" value="F:nucleic acid binding"/>
    <property type="evidence" value="ECO:0007669"/>
    <property type="project" value="InterPro"/>
</dbReference>
<dbReference type="SUPFAM" id="SSF55347">
    <property type="entry name" value="Glyceraldehyde-3-phosphate dehydrogenase-like, C-terminal domain"/>
    <property type="match status" value="1"/>
</dbReference>
<evidence type="ECO:0000259" key="7">
    <source>
        <dbReference type="Pfam" id="PF22725"/>
    </source>
</evidence>
<evidence type="ECO:0000313" key="9">
    <source>
        <dbReference type="Proteomes" id="UP000193986"/>
    </source>
</evidence>
<comment type="similarity">
    <text evidence="1">Belongs to the Gfo/Idh/MocA family.</text>
</comment>
<dbReference type="GO" id="GO:0000166">
    <property type="term" value="F:nucleotide binding"/>
    <property type="evidence" value="ECO:0007669"/>
    <property type="project" value="InterPro"/>
</dbReference>
<dbReference type="InterPro" id="IPR036291">
    <property type="entry name" value="NAD(P)-bd_dom_sf"/>
</dbReference>
<accession>A0A1Y2AUR4</accession>
<dbReference type="EMBL" id="MCFC01000048">
    <property type="protein sequence ID" value="ORY26311.1"/>
    <property type="molecule type" value="Genomic_DNA"/>
</dbReference>
<comment type="catalytic activity">
    <reaction evidence="5">
        <text>D-xylose + NADP(+) = D-xylono-1,5-lactone + NADPH + H(+)</text>
        <dbReference type="Rhea" id="RHEA:22000"/>
        <dbReference type="ChEBI" id="CHEBI:15378"/>
        <dbReference type="ChEBI" id="CHEBI:15867"/>
        <dbReference type="ChEBI" id="CHEBI:53455"/>
        <dbReference type="ChEBI" id="CHEBI:57783"/>
        <dbReference type="ChEBI" id="CHEBI:58349"/>
        <dbReference type="EC" id="1.1.1.179"/>
    </reaction>
</comment>
<dbReference type="InterPro" id="IPR055170">
    <property type="entry name" value="GFO_IDH_MocA-like_dom"/>
</dbReference>
<dbReference type="SUPFAM" id="SSF51735">
    <property type="entry name" value="NAD(P)-binding Rossmann-fold domains"/>
    <property type="match status" value="1"/>
</dbReference>
<dbReference type="EC" id="1.1.1.179" evidence="3"/>
<evidence type="ECO:0000259" key="6">
    <source>
        <dbReference type="Pfam" id="PF01408"/>
    </source>
</evidence>
<dbReference type="Gene3D" id="3.40.50.720">
    <property type="entry name" value="NAD(P)-binding Rossmann-like Domain"/>
    <property type="match status" value="1"/>
</dbReference>
<dbReference type="GO" id="GO:0047837">
    <property type="term" value="F:D-xylose 1-dehydrogenase (NADP+) activity"/>
    <property type="evidence" value="ECO:0007669"/>
    <property type="project" value="UniProtKB-EC"/>
</dbReference>
<dbReference type="InterPro" id="IPR050984">
    <property type="entry name" value="Gfo/Idh/MocA_domain"/>
</dbReference>
<dbReference type="Pfam" id="PF22725">
    <property type="entry name" value="GFO_IDH_MocA_C3"/>
    <property type="match status" value="1"/>
</dbReference>
<comment type="caution">
    <text evidence="8">The sequence shown here is derived from an EMBL/GenBank/DDBJ whole genome shotgun (WGS) entry which is preliminary data.</text>
</comment>
<keyword evidence="2" id="KW-0560">Oxidoreductase</keyword>
<name>A0A1Y2AUR4_9TREE</name>
<keyword evidence="9" id="KW-1185">Reference proteome</keyword>
<dbReference type="Gene3D" id="3.30.360.10">
    <property type="entry name" value="Dihydrodipicolinate Reductase, domain 2"/>
    <property type="match status" value="1"/>
</dbReference>
<sequence length="383" mass="42351">MSIKPLRWGIISTGGIATKYAQDLLVDPSTREVSDVKHVITAVGSRSVDSANKFIDALKAAKADEGWGWGVKNGGLDNVKGYGSYEEVYADPNVDIVYIGTPHTFHHRNAKDALLAGKHVCCEKPFTLSLEELDELIALAKEKNLFLMEAVWTRFHPIAYKVQEVLKSGKLGKPKRFSADFSSDFKPDQQPDSHRMIDPKLGGGSLLDMGPYPSVWAMLMVHHHPLNKDKTPKVVSSYQSIYKRSGVDASSRWIVEWDGLCLGNLMTDMTTSGFADNTALLQCDKGDLVVENPPYKPSTFHIVPHPQLSDGDLTKRETIHAPVHQGNNGMAYEADECARCIARGEIESKRMPWDESRVVQGWFDTVRNEGGTVLKGKKGTVGQ</sequence>
<dbReference type="Pfam" id="PF01408">
    <property type="entry name" value="GFO_IDH_MocA"/>
    <property type="match status" value="1"/>
</dbReference>
<evidence type="ECO:0000256" key="4">
    <source>
        <dbReference type="ARBA" id="ARBA00042988"/>
    </source>
</evidence>
<dbReference type="OrthoDB" id="2129491at2759"/>
<gene>
    <name evidence="8" type="ORF">BCR39DRAFT_541253</name>
</gene>
<dbReference type="AlphaFoldDB" id="A0A1Y2AUR4"/>
<dbReference type="PANTHER" id="PTHR22604:SF105">
    <property type="entry name" value="TRANS-1,2-DIHYDROBENZENE-1,2-DIOL DEHYDROGENASE"/>
    <property type="match status" value="1"/>
</dbReference>
<protein>
    <recommendedName>
        <fullName evidence="3">D-xylose 1-dehydrogenase (NADP(+), D-xylono-1,5-lactone-forming)</fullName>
        <ecNumber evidence="3">1.1.1.179</ecNumber>
    </recommendedName>
    <alternativeName>
        <fullName evidence="4">D-xylose-NADP dehydrogenase</fullName>
    </alternativeName>
</protein>
<evidence type="ECO:0000256" key="1">
    <source>
        <dbReference type="ARBA" id="ARBA00010928"/>
    </source>
</evidence>
<dbReference type="PROSITE" id="PS00092">
    <property type="entry name" value="N6_MTASE"/>
    <property type="match status" value="1"/>
</dbReference>
<dbReference type="STRING" id="71784.A0A1Y2AUR4"/>
<proteinExistence type="inferred from homology"/>
<dbReference type="InterPro" id="IPR000683">
    <property type="entry name" value="Gfo/Idh/MocA-like_OxRdtase_N"/>
</dbReference>
<dbReference type="Proteomes" id="UP000193986">
    <property type="component" value="Unassembled WGS sequence"/>
</dbReference>
<evidence type="ECO:0000313" key="8">
    <source>
        <dbReference type="EMBL" id="ORY26311.1"/>
    </source>
</evidence>
<reference evidence="8 9" key="1">
    <citation type="submission" date="2016-07" db="EMBL/GenBank/DDBJ databases">
        <title>Pervasive Adenine N6-methylation of Active Genes in Fungi.</title>
        <authorList>
            <consortium name="DOE Joint Genome Institute"/>
            <person name="Mondo S.J."/>
            <person name="Dannebaum R.O."/>
            <person name="Kuo R.C."/>
            <person name="Labutti K."/>
            <person name="Haridas S."/>
            <person name="Kuo A."/>
            <person name="Salamov A."/>
            <person name="Ahrendt S.R."/>
            <person name="Lipzen A."/>
            <person name="Sullivan W."/>
            <person name="Andreopoulos W.B."/>
            <person name="Clum A."/>
            <person name="Lindquist E."/>
            <person name="Daum C."/>
            <person name="Ramamoorthy G.K."/>
            <person name="Gryganskyi A."/>
            <person name="Culley D."/>
            <person name="Magnuson J.K."/>
            <person name="James T.Y."/>
            <person name="O'Malley M.A."/>
            <person name="Stajich J.E."/>
            <person name="Spatafora J.W."/>
            <person name="Visel A."/>
            <person name="Grigoriev I.V."/>
        </authorList>
    </citation>
    <scope>NUCLEOTIDE SEQUENCE [LARGE SCALE GENOMIC DNA]</scope>
    <source>
        <strain evidence="8 9">68-887.2</strain>
    </source>
</reference>
<evidence type="ECO:0000256" key="5">
    <source>
        <dbReference type="ARBA" id="ARBA00049233"/>
    </source>
</evidence>
<evidence type="ECO:0000256" key="2">
    <source>
        <dbReference type="ARBA" id="ARBA00023002"/>
    </source>
</evidence>
<dbReference type="GO" id="GO:0008168">
    <property type="term" value="F:methyltransferase activity"/>
    <property type="evidence" value="ECO:0007669"/>
    <property type="project" value="InterPro"/>
</dbReference>